<dbReference type="Pfam" id="PF05138">
    <property type="entry name" value="PaaA_PaaC"/>
    <property type="match status" value="1"/>
</dbReference>
<keyword evidence="2" id="KW-1185">Reference proteome</keyword>
<dbReference type="Proteomes" id="UP001221597">
    <property type="component" value="Chromosome"/>
</dbReference>
<dbReference type="Gene3D" id="1.20.1260.10">
    <property type="match status" value="1"/>
</dbReference>
<gene>
    <name evidence="1" type="ORF">P9989_02890</name>
</gene>
<proteinExistence type="predicted"/>
<dbReference type="EMBL" id="CP121671">
    <property type="protein sequence ID" value="WFT75358.1"/>
    <property type="molecule type" value="Genomic_DNA"/>
</dbReference>
<dbReference type="PANTHER" id="PTHR30458:SF0">
    <property type="entry name" value="1,2-PHENYLACETYL-COA EPOXIDASE, SUBUNIT C"/>
    <property type="match status" value="1"/>
</dbReference>
<reference evidence="1 2" key="1">
    <citation type="submission" date="2023-04" db="EMBL/GenBank/DDBJ databases">
        <title>Genome sequence of Halobacillus naozhouensis KACC 21980.</title>
        <authorList>
            <person name="Kim S."/>
            <person name="Heo J."/>
            <person name="Kwon S.-W."/>
        </authorList>
    </citation>
    <scope>NUCLEOTIDE SEQUENCE [LARGE SCALE GENOMIC DNA]</scope>
    <source>
        <strain evidence="1 2">KCTC 13234</strain>
    </source>
</reference>
<dbReference type="PANTHER" id="PTHR30458">
    <property type="entry name" value="PHENYLACETIC ACID DEGRADATION PROTEIN PAA"/>
    <property type="match status" value="1"/>
</dbReference>
<dbReference type="InterPro" id="IPR052703">
    <property type="entry name" value="Aromatic_CoA_ox/epox"/>
</dbReference>
<evidence type="ECO:0000313" key="2">
    <source>
        <dbReference type="Proteomes" id="UP001221597"/>
    </source>
</evidence>
<dbReference type="InterPro" id="IPR007814">
    <property type="entry name" value="PaaA_PaaC"/>
</dbReference>
<evidence type="ECO:0000313" key="1">
    <source>
        <dbReference type="EMBL" id="WFT75358.1"/>
    </source>
</evidence>
<organism evidence="1 2">
    <name type="scientific">Halobacillus naozhouensis</name>
    <dbReference type="NCBI Taxonomy" id="554880"/>
    <lineage>
        <taxon>Bacteria</taxon>
        <taxon>Bacillati</taxon>
        <taxon>Bacillota</taxon>
        <taxon>Bacilli</taxon>
        <taxon>Bacillales</taxon>
        <taxon>Bacillaceae</taxon>
        <taxon>Halobacillus</taxon>
    </lineage>
</organism>
<protein>
    <submittedName>
        <fullName evidence="1">Phenylacetate-CoA oxygenase subunit PaaI</fullName>
    </submittedName>
</protein>
<accession>A0ABY8IYP7</accession>
<dbReference type="InterPro" id="IPR009078">
    <property type="entry name" value="Ferritin-like_SF"/>
</dbReference>
<sequence length="212" mass="23608">MTEEQINELVSLAETIADNKFIMGEQLVEIGVSGPNLEASLASISMAQGELGHARLLYRWSYEVQGLRAGKLDVKEQTGKAFDQIVNASNWVELIAGLYVNNVAIDLIMQELIKNKGKDLNAQFSKMANELNEHITYSKNWCKQLINDKGSIPRRVQVDLEKAYESASTWIKEIEENTHLKEAGAVDESSNLGKSFEPTINEVLGERSVTHA</sequence>
<name>A0ABY8IYP7_9BACI</name>
<dbReference type="SUPFAM" id="SSF47240">
    <property type="entry name" value="Ferritin-like"/>
    <property type="match status" value="1"/>
</dbReference>
<dbReference type="InterPro" id="IPR012347">
    <property type="entry name" value="Ferritin-like"/>
</dbReference>
<dbReference type="RefSeq" id="WP_283077323.1">
    <property type="nucleotide sequence ID" value="NZ_CP121671.1"/>
</dbReference>